<dbReference type="InterPro" id="IPR007110">
    <property type="entry name" value="Ig-like_dom"/>
</dbReference>
<feature type="domain" description="Fibronectin type-III" evidence="15">
    <location>
        <begin position="140"/>
        <end position="243"/>
    </location>
</feature>
<evidence type="ECO:0000256" key="9">
    <source>
        <dbReference type="ARBA" id="ARBA00023170"/>
    </source>
</evidence>
<dbReference type="RefSeq" id="XP_030074347.1">
    <property type="nucleotide sequence ID" value="XM_030218487.1"/>
</dbReference>
<accession>A0A6P7Z4T4</accession>
<organism evidence="16 17">
    <name type="scientific">Microcaecilia unicolor</name>
    <dbReference type="NCBI Taxonomy" id="1415580"/>
    <lineage>
        <taxon>Eukaryota</taxon>
        <taxon>Metazoa</taxon>
        <taxon>Chordata</taxon>
        <taxon>Craniata</taxon>
        <taxon>Vertebrata</taxon>
        <taxon>Euteleostomi</taxon>
        <taxon>Amphibia</taxon>
        <taxon>Gymnophiona</taxon>
        <taxon>Siphonopidae</taxon>
        <taxon>Microcaecilia</taxon>
    </lineage>
</organism>
<dbReference type="OrthoDB" id="9887129at2759"/>
<dbReference type="GO" id="GO:0005886">
    <property type="term" value="C:plasma membrane"/>
    <property type="evidence" value="ECO:0007669"/>
    <property type="project" value="UniProtKB-ARBA"/>
</dbReference>
<dbReference type="InterPro" id="IPR036179">
    <property type="entry name" value="Ig-like_dom_sf"/>
</dbReference>
<keyword evidence="16" id="KW-1185">Reference proteome</keyword>
<keyword evidence="3 13" id="KW-0812">Transmembrane</keyword>
<evidence type="ECO:0000256" key="13">
    <source>
        <dbReference type="SAM" id="Phobius"/>
    </source>
</evidence>
<dbReference type="PANTHER" id="PTHR48423:SF1">
    <property type="entry name" value="INTERLEUKIN-27 RECEPTOR SUBUNIT ALPHA"/>
    <property type="match status" value="1"/>
</dbReference>
<dbReference type="KEGG" id="muo:115480063"/>
<dbReference type="GO" id="GO:0004896">
    <property type="term" value="F:cytokine receptor activity"/>
    <property type="evidence" value="ECO:0007669"/>
    <property type="project" value="InterPro"/>
</dbReference>
<dbReference type="PROSITE" id="PS50853">
    <property type="entry name" value="FN3"/>
    <property type="match status" value="5"/>
</dbReference>
<evidence type="ECO:0000313" key="16">
    <source>
        <dbReference type="Proteomes" id="UP000515156"/>
    </source>
</evidence>
<keyword evidence="4" id="KW-0732">Signal</keyword>
<keyword evidence="6 13" id="KW-1133">Transmembrane helix</keyword>
<evidence type="ECO:0000256" key="2">
    <source>
        <dbReference type="ARBA" id="ARBA00008921"/>
    </source>
</evidence>
<dbReference type="PROSITE" id="PS01353">
    <property type="entry name" value="HEMATOPO_REC_L_F2"/>
    <property type="match status" value="1"/>
</dbReference>
<dbReference type="AlphaFoldDB" id="A0A6P7Z4T4"/>
<name>A0A6P7Z4T4_9AMPH</name>
<evidence type="ECO:0000256" key="3">
    <source>
        <dbReference type="ARBA" id="ARBA00022692"/>
    </source>
</evidence>
<proteinExistence type="inferred from homology"/>
<keyword evidence="10" id="KW-0325">Glycoprotein</keyword>
<evidence type="ECO:0000313" key="17">
    <source>
        <dbReference type="RefSeq" id="XP_030074347.1"/>
    </source>
</evidence>
<feature type="domain" description="Fibronectin type-III" evidence="15">
    <location>
        <begin position="355"/>
        <end position="448"/>
    </location>
</feature>
<dbReference type="SUPFAM" id="SSF49265">
    <property type="entry name" value="Fibronectin type III"/>
    <property type="match status" value="3"/>
</dbReference>
<evidence type="ECO:0000256" key="12">
    <source>
        <dbReference type="SAM" id="MobiDB-lite"/>
    </source>
</evidence>
<gene>
    <name evidence="17" type="primary">CSF3R</name>
</gene>
<evidence type="ECO:0000259" key="14">
    <source>
        <dbReference type="PROSITE" id="PS50835"/>
    </source>
</evidence>
<dbReference type="CDD" id="cd00063">
    <property type="entry name" value="FN3"/>
    <property type="match status" value="2"/>
</dbReference>
<evidence type="ECO:0000256" key="4">
    <source>
        <dbReference type="ARBA" id="ARBA00022729"/>
    </source>
</evidence>
<evidence type="ECO:0000256" key="6">
    <source>
        <dbReference type="ARBA" id="ARBA00022989"/>
    </source>
</evidence>
<evidence type="ECO:0000256" key="8">
    <source>
        <dbReference type="ARBA" id="ARBA00023157"/>
    </source>
</evidence>
<feature type="transmembrane region" description="Helical" evidence="13">
    <location>
        <begin position="642"/>
        <end position="665"/>
    </location>
</feature>
<feature type="domain" description="Fibronectin type-III" evidence="15">
    <location>
        <begin position="244"/>
        <end position="347"/>
    </location>
</feature>
<feature type="region of interest" description="Disordered" evidence="12">
    <location>
        <begin position="727"/>
        <end position="760"/>
    </location>
</feature>
<evidence type="ECO:0000256" key="10">
    <source>
        <dbReference type="ARBA" id="ARBA00023180"/>
    </source>
</evidence>
<dbReference type="FunCoup" id="A0A6P7Z4T4">
    <property type="interactions" value="564"/>
</dbReference>
<feature type="domain" description="Ig-like" evidence="14">
    <location>
        <begin position="41"/>
        <end position="133"/>
    </location>
</feature>
<dbReference type="Gene3D" id="2.60.40.10">
    <property type="entry name" value="Immunoglobulins"/>
    <property type="match status" value="6"/>
</dbReference>
<dbReference type="GeneID" id="115480063"/>
<dbReference type="InterPro" id="IPR003961">
    <property type="entry name" value="FN3_dom"/>
</dbReference>
<dbReference type="CTD" id="1441"/>
<evidence type="ECO:0000256" key="5">
    <source>
        <dbReference type="ARBA" id="ARBA00022737"/>
    </source>
</evidence>
<dbReference type="Proteomes" id="UP000515156">
    <property type="component" value="Chromosome 11"/>
</dbReference>
<keyword evidence="5" id="KW-0677">Repeat</keyword>
<evidence type="ECO:0000259" key="15">
    <source>
        <dbReference type="PROSITE" id="PS50853"/>
    </source>
</evidence>
<keyword evidence="9 17" id="KW-0675">Receptor</keyword>
<dbReference type="InterPro" id="IPR003529">
    <property type="entry name" value="Hematopoietin_rcpt_Gp130_CS"/>
</dbReference>
<comment type="similarity">
    <text evidence="2">Belongs to the type I cytokine receptor family. Type 2 subfamily.</text>
</comment>
<dbReference type="Pfam" id="PF06328">
    <property type="entry name" value="Lep_receptor_Ig"/>
    <property type="match status" value="1"/>
</dbReference>
<dbReference type="InterPro" id="IPR013783">
    <property type="entry name" value="Ig-like_fold"/>
</dbReference>
<dbReference type="PROSITE" id="PS50835">
    <property type="entry name" value="IG_LIKE"/>
    <property type="match status" value="1"/>
</dbReference>
<dbReference type="InterPro" id="IPR010457">
    <property type="entry name" value="IgC2-like_lig-bd"/>
</dbReference>
<keyword evidence="11" id="KW-0393">Immunoglobulin domain</keyword>
<reference evidence="16" key="1">
    <citation type="submission" date="2024-06" db="UniProtKB">
        <authorList>
            <consortium name="RefSeq"/>
        </authorList>
    </citation>
    <scope>NUCLEOTIDE SEQUENCE [LARGE SCALE GENOMIC DNA]</scope>
</reference>
<dbReference type="SMART" id="SM00060">
    <property type="entry name" value="FN3"/>
    <property type="match status" value="4"/>
</dbReference>
<dbReference type="InParanoid" id="A0A6P7Z4T4"/>
<keyword evidence="7 13" id="KW-0472">Membrane</keyword>
<dbReference type="PANTHER" id="PTHR48423">
    <property type="entry name" value="INTERLEUKIN-27 RECEPTOR SUBUNIT ALPHA"/>
    <property type="match status" value="1"/>
</dbReference>
<feature type="domain" description="Fibronectin type-III" evidence="15">
    <location>
        <begin position="449"/>
        <end position="544"/>
    </location>
</feature>
<feature type="domain" description="Fibronectin type-III" evidence="15">
    <location>
        <begin position="545"/>
        <end position="641"/>
    </location>
</feature>
<dbReference type="InterPro" id="IPR036116">
    <property type="entry name" value="FN3_sf"/>
</dbReference>
<evidence type="ECO:0000256" key="11">
    <source>
        <dbReference type="ARBA" id="ARBA00023319"/>
    </source>
</evidence>
<sequence>MEDAPNYAEGPWKSRTMALFKTRDVMLGTLLLFLLLKGVQPCAQVSLESPIVPVGSPVTATCTVRNSCIDLEEEIQILWKLDEEYLPETEQNNSSWGIGSRVTLHSFNRTRGMLSCYAAGTGIPQLMDRVEIRTGYPPSKPSNLSCFMNLTEESLTCTWDPGPETYIETNVTLERYRSRDRDGAFLDKKAECTPLKGQNHCTIPRKHLNLYQKEDIWVTAENALGKTQSDKLCLAPMDAVKLDPPTVDTIKSSTLDAGCLNVQCKKSKEAMWMNQLYEMRYKSEEDDKWSMVSSNHTPDAGNYSVQIKDCGFLAATVYHFQVRRIRQIGVGHWSNWGPVYSFFTPERAPAGKLDVWWKLDHTRSDKKTNVKLMWKPMRKKDANGEILGYLVFLINEGGEDEIVVLCNTTKLACDVPVPSEVTKVYIKAYNVAGESPAREVVLLDIQGSPLSSIRAFPKNDHSLCVEWEAPKASVTRYVLEWYRVSEQEDDSTSWKTEVGTLTNSVLKENIEPYQLFHVSLYPIYEDAVGRPQHIEAYTKQKAPSVSPKLHLKSIGRSEAEIEWTTIPIEKQNGFITNHTIFWKNSRGCLSYAVVGASSRNFLLKNLEASSVYKVHLKSSTAGGSINGTILTIHTTILTDMEILMFLLALSMLLALIISFVLVVYFKKHLRMKKRLWPSVPDPANSSLGEWMPTKLQEGNIQFPVTPESNPIITSNITILEREMVKKSAPARKGDTGGGDLKIFPTSSFQLNDNDRRNRSISPSVTHMRENAQLPSYVNTSSTVQYAKIIVDPYRGQKVPVPLYLRSDSTQPLLCDMSPSPKAYENLWFLEGSPYFREDTDFQECEVSLMDFPLLQELKIQGTEAFSNSHNFNTLKHNRN</sequence>
<dbReference type="FunFam" id="2.60.40.10:FF:000465">
    <property type="entry name" value="Granulocyte colony-stimulating factor receptor"/>
    <property type="match status" value="1"/>
</dbReference>
<dbReference type="SUPFAM" id="SSF48726">
    <property type="entry name" value="Immunoglobulin"/>
    <property type="match status" value="1"/>
</dbReference>
<keyword evidence="8" id="KW-1015">Disulfide bond</keyword>
<dbReference type="InterPro" id="IPR052672">
    <property type="entry name" value="Type1_Cytokine_Rcpt_Type2"/>
</dbReference>
<comment type="subcellular location">
    <subcellularLocation>
        <location evidence="1">Membrane</location>
        <topology evidence="1">Single-pass type I membrane protein</topology>
    </subcellularLocation>
</comment>
<evidence type="ECO:0000256" key="1">
    <source>
        <dbReference type="ARBA" id="ARBA00004479"/>
    </source>
</evidence>
<protein>
    <submittedName>
        <fullName evidence="17">Granulocyte colony-stimulating factor receptor isoform X1</fullName>
    </submittedName>
</protein>
<reference evidence="17" key="2">
    <citation type="submission" date="2025-08" db="UniProtKB">
        <authorList>
            <consortium name="RefSeq"/>
        </authorList>
    </citation>
    <scope>IDENTIFICATION</scope>
</reference>
<evidence type="ECO:0000256" key="7">
    <source>
        <dbReference type="ARBA" id="ARBA00023136"/>
    </source>
</evidence>